<accession>A0A9D4K0P9</accession>
<proteinExistence type="predicted"/>
<dbReference type="Proteomes" id="UP000828390">
    <property type="component" value="Unassembled WGS sequence"/>
</dbReference>
<dbReference type="EMBL" id="JAIWYP010000005">
    <property type="protein sequence ID" value="KAH3827103.1"/>
    <property type="molecule type" value="Genomic_DNA"/>
</dbReference>
<dbReference type="EMBL" id="JAIWYP010000005">
    <property type="protein sequence ID" value="KAH3825602.1"/>
    <property type="molecule type" value="Genomic_DNA"/>
</dbReference>
<protein>
    <submittedName>
        <fullName evidence="2">Uncharacterized protein</fullName>
    </submittedName>
</protein>
<evidence type="ECO:0000313" key="1">
    <source>
        <dbReference type="EMBL" id="KAH3825602.1"/>
    </source>
</evidence>
<keyword evidence="3" id="KW-1185">Reference proteome</keyword>
<gene>
    <name evidence="1" type="ORF">DPMN_127483</name>
    <name evidence="2" type="ORF">DPMN_129032</name>
</gene>
<reference evidence="2" key="2">
    <citation type="submission" date="2020-11" db="EMBL/GenBank/DDBJ databases">
        <authorList>
            <person name="McCartney M.A."/>
            <person name="Auch B."/>
            <person name="Kono T."/>
            <person name="Mallez S."/>
            <person name="Becker A."/>
            <person name="Gohl D.M."/>
            <person name="Silverstein K.A.T."/>
            <person name="Koren S."/>
            <person name="Bechman K.B."/>
            <person name="Herman A."/>
            <person name="Abrahante J.E."/>
            <person name="Garbe J."/>
        </authorList>
    </citation>
    <scope>NUCLEOTIDE SEQUENCE</scope>
    <source>
        <strain evidence="2">Duluth1</strain>
        <tissue evidence="2">Whole animal</tissue>
    </source>
</reference>
<comment type="caution">
    <text evidence="2">The sequence shown here is derived from an EMBL/GenBank/DDBJ whole genome shotgun (WGS) entry which is preliminary data.</text>
</comment>
<sequence>MRSRTVKYAHGQPRHKYDCSWTIYGSYRDHPRLSRILPSSRIIPAVLNFPKLPCWPPGTPRRFPNVQGPTRIDTELHVATRVTCQIEPDLIRFDPESVWDWGLRSGQLRL</sequence>
<reference evidence="2" key="1">
    <citation type="journal article" date="2019" name="bioRxiv">
        <title>The Genome of the Zebra Mussel, Dreissena polymorpha: A Resource for Invasive Species Research.</title>
        <authorList>
            <person name="McCartney M.A."/>
            <person name="Auch B."/>
            <person name="Kono T."/>
            <person name="Mallez S."/>
            <person name="Zhang Y."/>
            <person name="Obille A."/>
            <person name="Becker A."/>
            <person name="Abrahante J.E."/>
            <person name="Garbe J."/>
            <person name="Badalamenti J.P."/>
            <person name="Herman A."/>
            <person name="Mangelson H."/>
            <person name="Liachko I."/>
            <person name="Sullivan S."/>
            <person name="Sone E.D."/>
            <person name="Koren S."/>
            <person name="Silverstein K.A.T."/>
            <person name="Beckman K.B."/>
            <person name="Gohl D.M."/>
        </authorList>
    </citation>
    <scope>NUCLEOTIDE SEQUENCE</scope>
    <source>
        <strain evidence="2">Duluth1</strain>
        <tissue evidence="2">Whole animal</tissue>
    </source>
</reference>
<evidence type="ECO:0000313" key="3">
    <source>
        <dbReference type="Proteomes" id="UP000828390"/>
    </source>
</evidence>
<organism evidence="2 3">
    <name type="scientific">Dreissena polymorpha</name>
    <name type="common">Zebra mussel</name>
    <name type="synonym">Mytilus polymorpha</name>
    <dbReference type="NCBI Taxonomy" id="45954"/>
    <lineage>
        <taxon>Eukaryota</taxon>
        <taxon>Metazoa</taxon>
        <taxon>Spiralia</taxon>
        <taxon>Lophotrochozoa</taxon>
        <taxon>Mollusca</taxon>
        <taxon>Bivalvia</taxon>
        <taxon>Autobranchia</taxon>
        <taxon>Heteroconchia</taxon>
        <taxon>Euheterodonta</taxon>
        <taxon>Imparidentia</taxon>
        <taxon>Neoheterodontei</taxon>
        <taxon>Myida</taxon>
        <taxon>Dreissenoidea</taxon>
        <taxon>Dreissenidae</taxon>
        <taxon>Dreissena</taxon>
    </lineage>
</organism>
<dbReference type="AlphaFoldDB" id="A0A9D4K0P9"/>
<evidence type="ECO:0000313" key="2">
    <source>
        <dbReference type="EMBL" id="KAH3827103.1"/>
    </source>
</evidence>
<name>A0A9D4K0P9_DREPO</name>